<organism evidence="2 3">
    <name type="scientific">Malus domestica</name>
    <name type="common">Apple</name>
    <name type="synonym">Pyrus malus</name>
    <dbReference type="NCBI Taxonomy" id="3750"/>
    <lineage>
        <taxon>Eukaryota</taxon>
        <taxon>Viridiplantae</taxon>
        <taxon>Streptophyta</taxon>
        <taxon>Embryophyta</taxon>
        <taxon>Tracheophyta</taxon>
        <taxon>Spermatophyta</taxon>
        <taxon>Magnoliopsida</taxon>
        <taxon>eudicotyledons</taxon>
        <taxon>Gunneridae</taxon>
        <taxon>Pentapetalae</taxon>
        <taxon>rosids</taxon>
        <taxon>fabids</taxon>
        <taxon>Rosales</taxon>
        <taxon>Rosaceae</taxon>
        <taxon>Amygdaloideae</taxon>
        <taxon>Maleae</taxon>
        <taxon>Malus</taxon>
    </lineage>
</organism>
<reference evidence="2 3" key="1">
    <citation type="submission" date="2018-10" db="EMBL/GenBank/DDBJ databases">
        <title>A high-quality apple genome assembly.</title>
        <authorList>
            <person name="Hu J."/>
        </authorList>
    </citation>
    <scope>NUCLEOTIDE SEQUENCE [LARGE SCALE GENOMIC DNA]</scope>
    <source>
        <strain evidence="3">cv. HFTH1</strain>
        <tissue evidence="2">Young leaf</tissue>
    </source>
</reference>
<comment type="caution">
    <text evidence="2">The sequence shown here is derived from an EMBL/GenBank/DDBJ whole genome shotgun (WGS) entry which is preliminary data.</text>
</comment>
<proteinExistence type="predicted"/>
<dbReference type="Pfam" id="PF09331">
    <property type="entry name" value="DUF1985"/>
    <property type="match status" value="1"/>
</dbReference>
<dbReference type="AlphaFoldDB" id="A0A498J1L2"/>
<evidence type="ECO:0000313" key="3">
    <source>
        <dbReference type="Proteomes" id="UP000290289"/>
    </source>
</evidence>
<dbReference type="InterPro" id="IPR015410">
    <property type="entry name" value="DUF1985"/>
</dbReference>
<accession>A0A498J1L2</accession>
<keyword evidence="3" id="KW-1185">Reference proteome</keyword>
<dbReference type="PANTHER" id="PTHR48449:SF1">
    <property type="entry name" value="DUF1985 DOMAIN-CONTAINING PROTEIN"/>
    <property type="match status" value="1"/>
</dbReference>
<feature type="domain" description="DUF1985" evidence="1">
    <location>
        <begin position="49"/>
        <end position="172"/>
    </location>
</feature>
<dbReference type="PANTHER" id="PTHR48449">
    <property type="entry name" value="DUF1985 DOMAIN-CONTAINING PROTEIN"/>
    <property type="match status" value="1"/>
</dbReference>
<evidence type="ECO:0000259" key="1">
    <source>
        <dbReference type="Pfam" id="PF09331"/>
    </source>
</evidence>
<dbReference type="Proteomes" id="UP000290289">
    <property type="component" value="Chromosome 9"/>
</dbReference>
<sequence>MVNYASGLMKLVDVELAHELSIHRVVNQRVKDLEGLAYLIGCEVNRFTKDFCLITELRCDEPYDLEVDPSNIRLLIKYFPQKFGFVGDSCKGKVKVKTAPKKATNKVSIPIRVFKECKDKDDTLKMGLVYFADDVLIGAKSNMGVNLEYLDLVEDMDRLNTYSWCAISFKQLQDNLFLLLLGKGEE</sequence>
<evidence type="ECO:0000313" key="2">
    <source>
        <dbReference type="EMBL" id="RXH88447.1"/>
    </source>
</evidence>
<dbReference type="EMBL" id="RDQH01000335">
    <property type="protein sequence ID" value="RXH88447.1"/>
    <property type="molecule type" value="Genomic_DNA"/>
</dbReference>
<name>A0A498J1L2_MALDO</name>
<gene>
    <name evidence="2" type="ORF">DVH24_000046</name>
</gene>
<protein>
    <recommendedName>
        <fullName evidence="1">DUF1985 domain-containing protein</fullName>
    </recommendedName>
</protein>